<evidence type="ECO:0000313" key="2">
    <source>
        <dbReference type="EMBL" id="GAM02484.1"/>
    </source>
</evidence>
<dbReference type="CDD" id="cd06257">
    <property type="entry name" value="DnaJ"/>
    <property type="match status" value="1"/>
</dbReference>
<gene>
    <name evidence="2" type="ORF">SP5_087_00700</name>
</gene>
<dbReference type="PROSITE" id="PS50076">
    <property type="entry name" value="DNAJ_2"/>
    <property type="match status" value="1"/>
</dbReference>
<dbReference type="AlphaFoldDB" id="A0A0A1WC04"/>
<dbReference type="InterPro" id="IPR036869">
    <property type="entry name" value="J_dom_sf"/>
</dbReference>
<reference evidence="2 3" key="1">
    <citation type="submission" date="2014-11" db="EMBL/GenBank/DDBJ databases">
        <title>Whole genome shotgun sequence of Sphingomonas parapaucimobilis NBRC 15100.</title>
        <authorList>
            <person name="Katano-Makiyama Y."/>
            <person name="Hosoyama A."/>
            <person name="Hashimoto M."/>
            <person name="Hosoyama Y."/>
            <person name="Noguchi M."/>
            <person name="Numata M."/>
            <person name="Tsuchikane K."/>
            <person name="Hirakata S."/>
            <person name="Uohara A."/>
            <person name="Shimodaira J."/>
            <person name="Ohji S."/>
            <person name="Ichikawa N."/>
            <person name="Kimura A."/>
            <person name="Yamazoe A."/>
            <person name="Fujita N."/>
        </authorList>
    </citation>
    <scope>NUCLEOTIDE SEQUENCE [LARGE SCALE GENOMIC DNA]</scope>
    <source>
        <strain evidence="2 3">NBRC 15100</strain>
    </source>
</reference>
<sequence length="89" mass="10045">MKWLIALAVIWLVWRYMPRPARPKPAPRLPRDEADALAILDLPPGADVEAIRQAHRRLIGQVHPDRGGSADLTRRVNAARDLLLARRDA</sequence>
<dbReference type="SMART" id="SM00271">
    <property type="entry name" value="DnaJ"/>
    <property type="match status" value="1"/>
</dbReference>
<dbReference type="RefSeq" id="WP_042490512.1">
    <property type="nucleotide sequence ID" value="NZ_BBPI01000087.1"/>
</dbReference>
<dbReference type="InterPro" id="IPR001623">
    <property type="entry name" value="DnaJ_domain"/>
</dbReference>
<dbReference type="OrthoDB" id="9811070at2"/>
<evidence type="ECO:0000313" key="3">
    <source>
        <dbReference type="Proteomes" id="UP000032305"/>
    </source>
</evidence>
<protein>
    <recommendedName>
        <fullName evidence="1">J domain-containing protein</fullName>
    </recommendedName>
</protein>
<accession>A0A0A1WC04</accession>
<dbReference type="Gene3D" id="1.10.287.110">
    <property type="entry name" value="DnaJ domain"/>
    <property type="match status" value="1"/>
</dbReference>
<keyword evidence="3" id="KW-1185">Reference proteome</keyword>
<feature type="domain" description="J" evidence="1">
    <location>
        <begin position="35"/>
        <end position="88"/>
    </location>
</feature>
<comment type="caution">
    <text evidence="2">The sequence shown here is derived from an EMBL/GenBank/DDBJ whole genome shotgun (WGS) entry which is preliminary data.</text>
</comment>
<dbReference type="EMBL" id="BBPI01000087">
    <property type="protein sequence ID" value="GAM02484.1"/>
    <property type="molecule type" value="Genomic_DNA"/>
</dbReference>
<dbReference type="Proteomes" id="UP000032305">
    <property type="component" value="Unassembled WGS sequence"/>
</dbReference>
<organism evidence="2 3">
    <name type="scientific">Sphingomonas parapaucimobilis NBRC 15100</name>
    <dbReference type="NCBI Taxonomy" id="1219049"/>
    <lineage>
        <taxon>Bacteria</taxon>
        <taxon>Pseudomonadati</taxon>
        <taxon>Pseudomonadota</taxon>
        <taxon>Alphaproteobacteria</taxon>
        <taxon>Sphingomonadales</taxon>
        <taxon>Sphingomonadaceae</taxon>
        <taxon>Sphingomonas</taxon>
    </lineage>
</organism>
<dbReference type="eggNOG" id="COG2214">
    <property type="taxonomic scope" value="Bacteria"/>
</dbReference>
<dbReference type="SUPFAM" id="SSF46565">
    <property type="entry name" value="Chaperone J-domain"/>
    <property type="match status" value="1"/>
</dbReference>
<name>A0A0A1WC04_9SPHN</name>
<proteinExistence type="predicted"/>
<evidence type="ECO:0000259" key="1">
    <source>
        <dbReference type="PROSITE" id="PS50076"/>
    </source>
</evidence>